<dbReference type="AlphaFoldDB" id="A0A8I1MJR7"/>
<dbReference type="EMBL" id="JAEMWV010000011">
    <property type="protein sequence ID" value="MBN8253606.1"/>
    <property type="molecule type" value="Genomic_DNA"/>
</dbReference>
<sequence>MFDEVLYLIKFGEETQDENGFPIYGQETKREVFADEKSIRNTEFYLASRSGYTLEMMFEIPSLDYEGEEIVEYHFKRYRVVKTYKRKKEEVTELICRAYESELSI</sequence>
<evidence type="ECO:0000313" key="2">
    <source>
        <dbReference type="Proteomes" id="UP000664578"/>
    </source>
</evidence>
<reference evidence="1" key="1">
    <citation type="submission" date="2020-12" db="EMBL/GenBank/DDBJ databases">
        <title>PHA producing bacteria isolated from mangrove.</title>
        <authorList>
            <person name="Zheng W."/>
            <person name="Yu S."/>
            <person name="Huang Y."/>
        </authorList>
    </citation>
    <scope>NUCLEOTIDE SEQUENCE</scope>
    <source>
        <strain evidence="1">GN22-4</strain>
    </source>
</reference>
<accession>A0A8I1MJR7</accession>
<dbReference type="RefSeq" id="WP_206783082.1">
    <property type="nucleotide sequence ID" value="NZ_CP060274.1"/>
</dbReference>
<gene>
    <name evidence="1" type="ORF">JF537_18810</name>
</gene>
<dbReference type="InterPro" id="IPR008767">
    <property type="entry name" value="Phage_SPP1_head-tail_adaptor"/>
</dbReference>
<dbReference type="Proteomes" id="UP000664578">
    <property type="component" value="Unassembled WGS sequence"/>
</dbReference>
<evidence type="ECO:0000313" key="1">
    <source>
        <dbReference type="EMBL" id="MBN8253606.1"/>
    </source>
</evidence>
<organism evidence="1 2">
    <name type="scientific">Priestia flexa</name>
    <dbReference type="NCBI Taxonomy" id="86664"/>
    <lineage>
        <taxon>Bacteria</taxon>
        <taxon>Bacillati</taxon>
        <taxon>Bacillota</taxon>
        <taxon>Bacilli</taxon>
        <taxon>Bacillales</taxon>
        <taxon>Bacillaceae</taxon>
        <taxon>Priestia</taxon>
    </lineage>
</organism>
<dbReference type="NCBIfam" id="TIGR01563">
    <property type="entry name" value="gp16_SPP1"/>
    <property type="match status" value="1"/>
</dbReference>
<protein>
    <submittedName>
        <fullName evidence="1">Phage head closure protein</fullName>
    </submittedName>
</protein>
<name>A0A8I1MJR7_9BACI</name>
<proteinExistence type="predicted"/>
<comment type="caution">
    <text evidence="1">The sequence shown here is derived from an EMBL/GenBank/DDBJ whole genome shotgun (WGS) entry which is preliminary data.</text>
</comment>